<gene>
    <name evidence="1" type="ORF">SAMIE_1015490</name>
</gene>
<evidence type="ECO:0000313" key="2">
    <source>
        <dbReference type="Proteomes" id="UP000279959"/>
    </source>
</evidence>
<accession>A0A494W4F3</accession>
<reference evidence="1 2" key="1">
    <citation type="submission" date="2018-05" db="EMBL/GenBank/DDBJ databases">
        <title>Complete Genome Sequence of the Nonylphenol-Degrading Bacterium Sphingobium amiense DSM 16289T.</title>
        <authorList>
            <person name="Ootsuka M."/>
            <person name="Nishizawa T."/>
            <person name="Ohta H."/>
        </authorList>
    </citation>
    <scope>NUCLEOTIDE SEQUENCE [LARGE SCALE GENOMIC DNA]</scope>
    <source>
        <strain evidence="1 2">DSM 16289</strain>
    </source>
</reference>
<dbReference type="KEGG" id="sami:SAMIE_1015490"/>
<keyword evidence="2" id="KW-1185">Reference proteome</keyword>
<dbReference type="AlphaFoldDB" id="A0A494W4F3"/>
<sequence>MGLKANKTALAVAQQPLVDTFVQPSPTSDVMTVSNVNFNIQGVTVQNEEYTGTIHKNGDEVIGKNCTLTFNIYLRPPAGGAVPAANAYIPGRVLQAAKFTENRVSTAIPAAPEAIGAGPTTTSVTLGASAAATAGLYKGLLVSLNSIGASYPKRLTPIRSYSAGKVATLMETLGAAPSGNYQIPPQLAYQRSISETDPDPLSQSLWLDGLRFDLVNMRVSGLRINLPVSTRQQGAIPMLEVTMTGTIENSVDEATPAIPALGAVPKFRDGDLWIANKAVGGASLVFDFGLRTAAPPNPNKSDGSDAEELVESRTTITADLQKYRKAQFDTLALADAQAQHAVWAQYGMGPGTVVSVNAPDARLNYRSPNIGQDHVTETGDLFVDVFDRNVSIVFPF</sequence>
<evidence type="ECO:0000313" key="1">
    <source>
        <dbReference type="EMBL" id="BBD98048.1"/>
    </source>
</evidence>
<dbReference type="EMBL" id="AP018664">
    <property type="protein sequence ID" value="BBD98048.1"/>
    <property type="molecule type" value="Genomic_DNA"/>
</dbReference>
<name>A0A494W4F3_9SPHN</name>
<dbReference type="Proteomes" id="UP000279959">
    <property type="component" value="Chromosome"/>
</dbReference>
<protein>
    <submittedName>
        <fullName evidence="1">Uncharacterized protein</fullName>
    </submittedName>
</protein>
<organism evidence="1 2">
    <name type="scientific">Sphingobium amiense</name>
    <dbReference type="NCBI Taxonomy" id="135719"/>
    <lineage>
        <taxon>Bacteria</taxon>
        <taxon>Pseudomonadati</taxon>
        <taxon>Pseudomonadota</taxon>
        <taxon>Alphaproteobacteria</taxon>
        <taxon>Sphingomonadales</taxon>
        <taxon>Sphingomonadaceae</taxon>
        <taxon>Sphingobium</taxon>
    </lineage>
</organism>
<proteinExistence type="predicted"/>